<accession>A0AAV7NTZ4</accession>
<feature type="compositionally biased region" description="Polar residues" evidence="1">
    <location>
        <begin position="123"/>
        <end position="132"/>
    </location>
</feature>
<feature type="region of interest" description="Disordered" evidence="1">
    <location>
        <begin position="48"/>
        <end position="102"/>
    </location>
</feature>
<evidence type="ECO:0000313" key="2">
    <source>
        <dbReference type="EMBL" id="KAJ1119573.1"/>
    </source>
</evidence>
<organism evidence="2 3">
    <name type="scientific">Pleurodeles waltl</name>
    <name type="common">Iberian ribbed newt</name>
    <dbReference type="NCBI Taxonomy" id="8319"/>
    <lineage>
        <taxon>Eukaryota</taxon>
        <taxon>Metazoa</taxon>
        <taxon>Chordata</taxon>
        <taxon>Craniata</taxon>
        <taxon>Vertebrata</taxon>
        <taxon>Euteleostomi</taxon>
        <taxon>Amphibia</taxon>
        <taxon>Batrachia</taxon>
        <taxon>Caudata</taxon>
        <taxon>Salamandroidea</taxon>
        <taxon>Salamandridae</taxon>
        <taxon>Pleurodelinae</taxon>
        <taxon>Pleurodeles</taxon>
    </lineage>
</organism>
<sequence length="153" mass="16819">MRGFEEEPGFWDRTLVLVLASVKSDAAGPEPPAIEFGAMTEDILLVRSGGRKGYRPTETDLQSADQGRRREPFSKAPPRLHTDKPQYTKPSPAALSPQGARCPPALAVRNRAARPQGIRIFQKRQQNIQTAPWTEPGEKRGKVEAALHIEAAA</sequence>
<dbReference type="AlphaFoldDB" id="A0AAV7NTZ4"/>
<dbReference type="EMBL" id="JANPWB010000012">
    <property type="protein sequence ID" value="KAJ1119573.1"/>
    <property type="molecule type" value="Genomic_DNA"/>
</dbReference>
<gene>
    <name evidence="2" type="ORF">NDU88_007758</name>
</gene>
<protein>
    <submittedName>
        <fullName evidence="2">Uncharacterized protein</fullName>
    </submittedName>
</protein>
<dbReference type="Proteomes" id="UP001066276">
    <property type="component" value="Chromosome 8"/>
</dbReference>
<reference evidence="2" key="1">
    <citation type="journal article" date="2022" name="bioRxiv">
        <title>Sequencing and chromosome-scale assembly of the giantPleurodeles waltlgenome.</title>
        <authorList>
            <person name="Brown T."/>
            <person name="Elewa A."/>
            <person name="Iarovenko S."/>
            <person name="Subramanian E."/>
            <person name="Araus A.J."/>
            <person name="Petzold A."/>
            <person name="Susuki M."/>
            <person name="Suzuki K.-i.T."/>
            <person name="Hayashi T."/>
            <person name="Toyoda A."/>
            <person name="Oliveira C."/>
            <person name="Osipova E."/>
            <person name="Leigh N.D."/>
            <person name="Simon A."/>
            <person name="Yun M.H."/>
        </authorList>
    </citation>
    <scope>NUCLEOTIDE SEQUENCE</scope>
    <source>
        <strain evidence="2">20211129_DDA</strain>
        <tissue evidence="2">Liver</tissue>
    </source>
</reference>
<name>A0AAV7NTZ4_PLEWA</name>
<keyword evidence="3" id="KW-1185">Reference proteome</keyword>
<comment type="caution">
    <text evidence="2">The sequence shown here is derived from an EMBL/GenBank/DDBJ whole genome shotgun (WGS) entry which is preliminary data.</text>
</comment>
<evidence type="ECO:0000313" key="3">
    <source>
        <dbReference type="Proteomes" id="UP001066276"/>
    </source>
</evidence>
<evidence type="ECO:0000256" key="1">
    <source>
        <dbReference type="SAM" id="MobiDB-lite"/>
    </source>
</evidence>
<proteinExistence type="predicted"/>
<feature type="region of interest" description="Disordered" evidence="1">
    <location>
        <begin position="121"/>
        <end position="141"/>
    </location>
</feature>